<evidence type="ECO:0000313" key="5">
    <source>
        <dbReference type="WBParaSite" id="EVEC_0000659101-mRNA-1"/>
    </source>
</evidence>
<dbReference type="WBParaSite" id="EVEC_0000659101-mRNA-1">
    <property type="protein sequence ID" value="EVEC_0000659101-mRNA-1"/>
    <property type="gene ID" value="EVEC_0000659101"/>
</dbReference>
<proteinExistence type="inferred from homology"/>
<dbReference type="PANTHER" id="PTHR23250:SF3">
    <property type="entry name" value="FISH-EGG LECTIN-LIKE ISOFORM X1-RELATED"/>
    <property type="match status" value="1"/>
</dbReference>
<evidence type="ECO:0000313" key="3">
    <source>
        <dbReference type="EMBL" id="VDD91417.1"/>
    </source>
</evidence>
<accession>A0A158QAR9</accession>
<evidence type="ECO:0000256" key="1">
    <source>
        <dbReference type="ARBA" id="ARBA00022734"/>
    </source>
</evidence>
<dbReference type="PANTHER" id="PTHR23250">
    <property type="entry name" value="DYSFERLIN-RELATED"/>
    <property type="match status" value="1"/>
</dbReference>
<gene>
    <name evidence="3" type="ORF">EVEC_LOCUS6168</name>
</gene>
<dbReference type="STRING" id="51028.A0A158QAR9"/>
<comment type="similarity">
    <text evidence="2">Belongs to the tectonin family.</text>
</comment>
<dbReference type="AlphaFoldDB" id="A0A158QAR9"/>
<dbReference type="GO" id="GO:0030246">
    <property type="term" value="F:carbohydrate binding"/>
    <property type="evidence" value="ECO:0007669"/>
    <property type="project" value="UniProtKB-KW"/>
</dbReference>
<keyword evidence="1" id="KW-0430">Lectin</keyword>
<reference evidence="3 4" key="2">
    <citation type="submission" date="2018-10" db="EMBL/GenBank/DDBJ databases">
        <authorList>
            <consortium name="Pathogen Informatics"/>
        </authorList>
    </citation>
    <scope>NUCLEOTIDE SEQUENCE [LARGE SCALE GENOMIC DNA]</scope>
</reference>
<dbReference type="SMART" id="SM00706">
    <property type="entry name" value="TECPR"/>
    <property type="match status" value="6"/>
</dbReference>
<reference evidence="5" key="1">
    <citation type="submission" date="2016-04" db="UniProtKB">
        <authorList>
            <consortium name="WormBaseParasite"/>
        </authorList>
    </citation>
    <scope>IDENTIFICATION</scope>
</reference>
<dbReference type="OrthoDB" id="9930272at2759"/>
<dbReference type="InterPro" id="IPR051513">
    <property type="entry name" value="Tectonin_beta-prop"/>
</dbReference>
<organism evidence="5">
    <name type="scientific">Enterobius vermicularis</name>
    <name type="common">Human pinworm</name>
    <dbReference type="NCBI Taxonomy" id="51028"/>
    <lineage>
        <taxon>Eukaryota</taxon>
        <taxon>Metazoa</taxon>
        <taxon>Ecdysozoa</taxon>
        <taxon>Nematoda</taxon>
        <taxon>Chromadorea</taxon>
        <taxon>Rhabditida</taxon>
        <taxon>Spirurina</taxon>
        <taxon>Oxyuridomorpha</taxon>
        <taxon>Oxyuroidea</taxon>
        <taxon>Oxyuridae</taxon>
        <taxon>Enterobius</taxon>
    </lineage>
</organism>
<dbReference type="Proteomes" id="UP000274131">
    <property type="component" value="Unassembled WGS sequence"/>
</dbReference>
<protein>
    <submittedName>
        <fullName evidence="5">Protein RIC1 homolog</fullName>
    </submittedName>
</protein>
<evidence type="ECO:0000256" key="2">
    <source>
        <dbReference type="ARBA" id="ARBA00038331"/>
    </source>
</evidence>
<evidence type="ECO:0000313" key="4">
    <source>
        <dbReference type="Proteomes" id="UP000274131"/>
    </source>
</evidence>
<keyword evidence="4" id="KW-1185">Reference proteome</keyword>
<dbReference type="EMBL" id="UXUI01008402">
    <property type="protein sequence ID" value="VDD91417.1"/>
    <property type="molecule type" value="Genomic_DNA"/>
</dbReference>
<dbReference type="InterPro" id="IPR006624">
    <property type="entry name" value="Beta-propeller_rpt_TECPR"/>
</dbReference>
<sequence length="534" mass="59779">MLDQLIKETSNAIFRVGCPWHALIFRLLRNNNSLVWRVEKGVAYAPMIGKSDEEILLLYPHWHAVANDTEGVAEISLTKNAAWYITNSGQVFAQLRLPEMGIFGRCETPWRLHSITASEVAVWAIQSDTGHLVVRAGLKHTPLGLDWVEIDCEGPSRLLSVCLFGQSGWAIDSNYCLWFINGVDFQSPFGTTGVWLQVCCPWADSPDLSRCRLNEINVKVSSFGVFVNIGRKLYWSSSRSCITGHSFKRMVPEKFAHDDSFEMISAGGLSVGDTDFVALCRKNELYLFRLKTRNFCSLPVIPSSLSASVSQICSINSSVFVLDTSGCIYLKKSIGKVTPFGLPWNLIDTGQCGSPVKSFAVTRCSIWVLTLDLHVYMHSRSEDFEPSVGSKVCWKQVELNNQSPDQIRASNSGLYVWIFSSQLGRAWARSCIDGNFPCGKTWLEVSLNYFLRLQASTEPGVGELAVGSRVVWCLSQSNQLYRLRGLSLSNPAGDYWKAVPKKLKAISVDSNDHLWGIDLEDRLVYHKVCFNFCF</sequence>
<name>A0A158QAR9_ENTVE</name>